<keyword evidence="3" id="KW-0677">Repeat</keyword>
<evidence type="ECO:0000256" key="4">
    <source>
        <dbReference type="ARBA" id="ARBA00022771"/>
    </source>
</evidence>
<feature type="domain" description="C2H2-type" evidence="9">
    <location>
        <begin position="29"/>
        <end position="57"/>
    </location>
</feature>
<keyword evidence="2" id="KW-0479">Metal-binding</keyword>
<feature type="domain" description="C2H2-type" evidence="9">
    <location>
        <begin position="202"/>
        <end position="229"/>
    </location>
</feature>
<dbReference type="AlphaFoldDB" id="A0A6P7HP00"/>
<evidence type="ECO:0000259" key="9">
    <source>
        <dbReference type="PROSITE" id="PS50157"/>
    </source>
</evidence>
<dbReference type="GeneID" id="114428154"/>
<dbReference type="PROSITE" id="PS50157">
    <property type="entry name" value="ZINC_FINGER_C2H2_2"/>
    <property type="match status" value="10"/>
</dbReference>
<comment type="subcellular location">
    <subcellularLocation>
        <location evidence="1">Nucleus</location>
    </subcellularLocation>
</comment>
<gene>
    <name evidence="11" type="primary">LOC114428154</name>
</gene>
<feature type="compositionally biased region" description="Polar residues" evidence="8">
    <location>
        <begin position="271"/>
        <end position="286"/>
    </location>
</feature>
<reference evidence="10" key="1">
    <citation type="submission" date="2024-06" db="UniProtKB">
        <authorList>
            <consortium name="RefSeq"/>
        </authorList>
    </citation>
    <scope>NUCLEOTIDE SEQUENCE [LARGE SCALE GENOMIC DNA]</scope>
</reference>
<accession>A0A6P7HP00</accession>
<organism evidence="10 11">
    <name type="scientific">Parambassis ranga</name>
    <name type="common">Indian glassy fish</name>
    <dbReference type="NCBI Taxonomy" id="210632"/>
    <lineage>
        <taxon>Eukaryota</taxon>
        <taxon>Metazoa</taxon>
        <taxon>Chordata</taxon>
        <taxon>Craniata</taxon>
        <taxon>Vertebrata</taxon>
        <taxon>Euteleostomi</taxon>
        <taxon>Actinopterygii</taxon>
        <taxon>Neopterygii</taxon>
        <taxon>Teleostei</taxon>
        <taxon>Neoteleostei</taxon>
        <taxon>Acanthomorphata</taxon>
        <taxon>Ovalentaria</taxon>
        <taxon>Ambassidae</taxon>
        <taxon>Parambassis</taxon>
    </lineage>
</organism>
<feature type="domain" description="C2H2-type" evidence="9">
    <location>
        <begin position="868"/>
        <end position="894"/>
    </location>
</feature>
<evidence type="ECO:0000256" key="7">
    <source>
        <dbReference type="PROSITE-ProRule" id="PRU00042"/>
    </source>
</evidence>
<dbReference type="RefSeq" id="XP_028252317.1">
    <property type="nucleotide sequence ID" value="XM_028396516.1"/>
</dbReference>
<evidence type="ECO:0000313" key="10">
    <source>
        <dbReference type="Proteomes" id="UP000515145"/>
    </source>
</evidence>
<keyword evidence="4 7" id="KW-0863">Zinc-finger</keyword>
<dbReference type="InParanoid" id="A0A6P7HP00"/>
<dbReference type="OrthoDB" id="8113227at2759"/>
<feature type="domain" description="C2H2-type" evidence="9">
    <location>
        <begin position="619"/>
        <end position="647"/>
    </location>
</feature>
<dbReference type="GO" id="GO:0005634">
    <property type="term" value="C:nucleus"/>
    <property type="evidence" value="ECO:0007669"/>
    <property type="project" value="UniProtKB-SubCell"/>
</dbReference>
<name>A0A6P7HP00_9TELE</name>
<dbReference type="PANTHER" id="PTHR24394:SF29">
    <property type="entry name" value="MYONEURIN"/>
    <property type="match status" value="1"/>
</dbReference>
<proteinExistence type="predicted"/>
<feature type="domain" description="C2H2-type" evidence="9">
    <location>
        <begin position="332"/>
        <end position="359"/>
    </location>
</feature>
<feature type="region of interest" description="Disordered" evidence="8">
    <location>
        <begin position="507"/>
        <end position="535"/>
    </location>
</feature>
<protein>
    <submittedName>
        <fullName evidence="11">Zinc finger protein 729-like</fullName>
    </submittedName>
</protein>
<feature type="compositionally biased region" description="Polar residues" evidence="8">
    <location>
        <begin position="509"/>
        <end position="524"/>
    </location>
</feature>
<evidence type="ECO:0000256" key="3">
    <source>
        <dbReference type="ARBA" id="ARBA00022737"/>
    </source>
</evidence>
<evidence type="ECO:0000313" key="11">
    <source>
        <dbReference type="RefSeq" id="XP_028252317.1"/>
    </source>
</evidence>
<feature type="compositionally biased region" description="Polar residues" evidence="8">
    <location>
        <begin position="226"/>
        <end position="259"/>
    </location>
</feature>
<dbReference type="Gene3D" id="3.30.160.60">
    <property type="entry name" value="Classic Zinc Finger"/>
    <property type="match status" value="8"/>
</dbReference>
<evidence type="ECO:0000256" key="6">
    <source>
        <dbReference type="ARBA" id="ARBA00023242"/>
    </source>
</evidence>
<dbReference type="InterPro" id="IPR013087">
    <property type="entry name" value="Znf_C2H2_type"/>
</dbReference>
<keyword evidence="6" id="KW-0539">Nucleus</keyword>
<dbReference type="SUPFAM" id="SSF57667">
    <property type="entry name" value="beta-beta-alpha zinc fingers"/>
    <property type="match status" value="5"/>
</dbReference>
<evidence type="ECO:0000256" key="5">
    <source>
        <dbReference type="ARBA" id="ARBA00022833"/>
    </source>
</evidence>
<feature type="domain" description="C2H2-type" evidence="9">
    <location>
        <begin position="304"/>
        <end position="331"/>
    </location>
</feature>
<evidence type="ECO:0000256" key="8">
    <source>
        <dbReference type="SAM" id="MobiDB-lite"/>
    </source>
</evidence>
<dbReference type="FunFam" id="3.30.160.60:FF:000446">
    <property type="entry name" value="Zinc finger protein"/>
    <property type="match status" value="2"/>
</dbReference>
<feature type="region of interest" description="Disordered" evidence="8">
    <location>
        <begin position="222"/>
        <end position="301"/>
    </location>
</feature>
<keyword evidence="5" id="KW-0862">Zinc</keyword>
<evidence type="ECO:0000256" key="2">
    <source>
        <dbReference type="ARBA" id="ARBA00022723"/>
    </source>
</evidence>
<reference evidence="11" key="2">
    <citation type="submission" date="2025-08" db="UniProtKB">
        <authorList>
            <consortium name="RefSeq"/>
        </authorList>
    </citation>
    <scope>IDENTIFICATION</scope>
</reference>
<sequence>MHRCPVCPKSCSSPSKEQHCVPHAGPKLFNCQHCGNAFTRSATLRLHLLKVHRSRLQRGCLKDGVSSKLQETNCEKPTAGVSSSCNVMPSGVLSSVSSQWEREPATGKIVQPSSELGNQVIQNRISKGTQTSDLQLQSFLQKQTIHHMSVNNSTELELQCKIRISAGQDVMNSDTVVEHSSVCFRLNEKGLQNMTDKALKSFQCGKCSGLFHLEINFVQHHKNHTNKNGGSSNPVQNNSVRMSNTEHLSEPSNAESVAQNIIVEPDRSESCSDNNGSHPQDTSAEQQGKADRTTRMQRKANAVRQCPTCSKYFPSPSKLQRHMMIHSGQKPFLCEKCGKSFRQKSHLRIHCHTHVWSKYHKQRSLYINRPPSRMDGLNTRIAAGASIQGTVVKKQDVVSEKHMDHTNTMKSLHTIDNKQTENQLLPNTSQPHDINLRKVSRVTVKKTSTAKSVLNSRSLTHKCLRCLKCFPSVSKLQRHEMVHTGIKPFHCHLCGKAFRQASHLKTHASNHCNRNSSKPPNEQKSPTELKEESQQQLYPKVTVKIPLQKKSVSLSSLQMVSSSHKISLTEVKSLLNTNSTNIVTITKNSIHSCPVCSENFSSADQLSRHCVTHSEIWPYKCTLCNSTFPQESHLNDHRQRCSQGNKVSDNIRTEKINTNKFKDKCVEKLNNCTHLNANARKPQEIQYTGAAGSGAIDTEKLAEEAAEAVFKEEKINESEKKTEESQINDDSCSASFSLSSELAFEEKKLVKYENMEALPLSHQREDKSHVNMPCQPQYVTTMSDSDVLCSVVDNSVHPDNYWCEPITMFECDKCTVCFESEYHLEQHICPAELTEPCPRNYCNICYKFFAHPSKLQRHYITHTGERPFKCDICGKTFTQSVHARKHQATHSKLK</sequence>
<feature type="domain" description="C2H2-type" evidence="9">
    <location>
        <begin position="591"/>
        <end position="618"/>
    </location>
</feature>
<dbReference type="Pfam" id="PF00096">
    <property type="entry name" value="zf-C2H2"/>
    <property type="match status" value="5"/>
</dbReference>
<dbReference type="InterPro" id="IPR036236">
    <property type="entry name" value="Znf_C2H2_sf"/>
</dbReference>
<feature type="domain" description="C2H2-type" evidence="9">
    <location>
        <begin position="461"/>
        <end position="488"/>
    </location>
</feature>
<dbReference type="PANTHER" id="PTHR24394">
    <property type="entry name" value="ZINC FINGER PROTEIN"/>
    <property type="match status" value="1"/>
</dbReference>
<dbReference type="Proteomes" id="UP000515145">
    <property type="component" value="Chromosome 22"/>
</dbReference>
<evidence type="ECO:0000256" key="1">
    <source>
        <dbReference type="ARBA" id="ARBA00004123"/>
    </source>
</evidence>
<dbReference type="PROSITE" id="PS00028">
    <property type="entry name" value="ZINC_FINGER_C2H2_1"/>
    <property type="match status" value="9"/>
</dbReference>
<keyword evidence="10" id="KW-1185">Reference proteome</keyword>
<dbReference type="GO" id="GO:0008270">
    <property type="term" value="F:zinc ion binding"/>
    <property type="evidence" value="ECO:0007669"/>
    <property type="project" value="UniProtKB-KW"/>
</dbReference>
<dbReference type="FunFam" id="3.30.160.60:FF:000624">
    <property type="entry name" value="zinc finger protein 697"/>
    <property type="match status" value="1"/>
</dbReference>
<dbReference type="SMART" id="SM00355">
    <property type="entry name" value="ZnF_C2H2"/>
    <property type="match status" value="12"/>
</dbReference>
<dbReference type="GO" id="GO:0000981">
    <property type="term" value="F:DNA-binding transcription factor activity, RNA polymerase II-specific"/>
    <property type="evidence" value="ECO:0007669"/>
    <property type="project" value="TreeGrafter"/>
</dbReference>
<feature type="domain" description="C2H2-type" evidence="9">
    <location>
        <begin position="840"/>
        <end position="867"/>
    </location>
</feature>
<feature type="domain" description="C2H2-type" evidence="9">
    <location>
        <begin position="489"/>
        <end position="516"/>
    </location>
</feature>